<evidence type="ECO:0000313" key="3">
    <source>
        <dbReference type="Proteomes" id="UP000011083"/>
    </source>
</evidence>
<dbReference type="KEGG" id="acan:ACA1_226430"/>
<reference evidence="2 3" key="1">
    <citation type="journal article" date="2013" name="Genome Biol.">
        <title>Genome of Acanthamoeba castellanii highlights extensive lateral gene transfer and early evolution of tyrosine kinase signaling.</title>
        <authorList>
            <person name="Clarke M."/>
            <person name="Lohan A.J."/>
            <person name="Liu B."/>
            <person name="Lagkouvardos I."/>
            <person name="Roy S."/>
            <person name="Zafar N."/>
            <person name="Bertelli C."/>
            <person name="Schilde C."/>
            <person name="Kianianmomeni A."/>
            <person name="Burglin T.R."/>
            <person name="Frech C."/>
            <person name="Turcotte B."/>
            <person name="Kopec K.O."/>
            <person name="Synnott J.M."/>
            <person name="Choo C."/>
            <person name="Paponov I."/>
            <person name="Finkler A."/>
            <person name="Soon Heng Tan C."/>
            <person name="Hutchins A.P."/>
            <person name="Weinmeier T."/>
            <person name="Rattei T."/>
            <person name="Chu J.S."/>
            <person name="Gimenez G."/>
            <person name="Irimia M."/>
            <person name="Rigden D.J."/>
            <person name="Fitzpatrick D.A."/>
            <person name="Lorenzo-Morales J."/>
            <person name="Bateman A."/>
            <person name="Chiu C.H."/>
            <person name="Tang P."/>
            <person name="Hegemann P."/>
            <person name="Fromm H."/>
            <person name="Raoult D."/>
            <person name="Greub G."/>
            <person name="Miranda-Saavedra D."/>
            <person name="Chen N."/>
            <person name="Nash P."/>
            <person name="Ginger M.L."/>
            <person name="Horn M."/>
            <person name="Schaap P."/>
            <person name="Caler L."/>
            <person name="Loftus B."/>
        </authorList>
    </citation>
    <scope>NUCLEOTIDE SEQUENCE [LARGE SCALE GENOMIC DNA]</scope>
    <source>
        <strain evidence="2 3">Neff</strain>
    </source>
</reference>
<dbReference type="Proteomes" id="UP000011083">
    <property type="component" value="Unassembled WGS sequence"/>
</dbReference>
<accession>L8H8I6</accession>
<gene>
    <name evidence="2" type="ORF">ACA1_226430</name>
</gene>
<proteinExistence type="predicted"/>
<dbReference type="RefSeq" id="XP_004346482.1">
    <property type="nucleotide sequence ID" value="XM_004346432.1"/>
</dbReference>
<keyword evidence="3" id="KW-1185">Reference proteome</keyword>
<dbReference type="EMBL" id="KB007901">
    <property type="protein sequence ID" value="ELR21537.1"/>
    <property type="molecule type" value="Genomic_DNA"/>
</dbReference>
<protein>
    <submittedName>
        <fullName evidence="2">Uncharacterized protein</fullName>
    </submittedName>
</protein>
<feature type="region of interest" description="Disordered" evidence="1">
    <location>
        <begin position="58"/>
        <end position="92"/>
    </location>
</feature>
<dbReference type="VEuPathDB" id="AmoebaDB:ACA1_226430"/>
<dbReference type="AlphaFoldDB" id="L8H8I6"/>
<name>L8H8I6_ACACF</name>
<dbReference type="GeneID" id="14922435"/>
<evidence type="ECO:0000256" key="1">
    <source>
        <dbReference type="SAM" id="MobiDB-lite"/>
    </source>
</evidence>
<organism evidence="2 3">
    <name type="scientific">Acanthamoeba castellanii (strain ATCC 30010 / Neff)</name>
    <dbReference type="NCBI Taxonomy" id="1257118"/>
    <lineage>
        <taxon>Eukaryota</taxon>
        <taxon>Amoebozoa</taxon>
        <taxon>Discosea</taxon>
        <taxon>Longamoebia</taxon>
        <taxon>Centramoebida</taxon>
        <taxon>Acanthamoebidae</taxon>
        <taxon>Acanthamoeba</taxon>
    </lineage>
</organism>
<sequence length="92" mass="10474">MSRPRCAYALFRFIDNWRRFLVTGEKPLPITGTFTDVEPAYQVFTDYANDNWGWLVEDDDDVAVDPDDDDAEDVSDGEAADPAHDDDEANRD</sequence>
<evidence type="ECO:0000313" key="2">
    <source>
        <dbReference type="EMBL" id="ELR21537.1"/>
    </source>
</evidence>